<comment type="caution">
    <text evidence="3">The sequence shown here is derived from an EMBL/GenBank/DDBJ whole genome shotgun (WGS) entry which is preliminary data.</text>
</comment>
<evidence type="ECO:0000256" key="1">
    <source>
        <dbReference type="SAM" id="MobiDB-lite"/>
    </source>
</evidence>
<dbReference type="AlphaFoldDB" id="X6LH13"/>
<proteinExistence type="predicted"/>
<feature type="chain" id="PRO_5004974706" evidence="2">
    <location>
        <begin position="20"/>
        <end position="152"/>
    </location>
</feature>
<evidence type="ECO:0000313" key="4">
    <source>
        <dbReference type="Proteomes" id="UP000023152"/>
    </source>
</evidence>
<feature type="signal peptide" evidence="2">
    <location>
        <begin position="1"/>
        <end position="19"/>
    </location>
</feature>
<name>X6LH13_RETFI</name>
<evidence type="ECO:0000256" key="2">
    <source>
        <dbReference type="SAM" id="SignalP"/>
    </source>
</evidence>
<evidence type="ECO:0000313" key="3">
    <source>
        <dbReference type="EMBL" id="ETO01278.1"/>
    </source>
</evidence>
<feature type="non-terminal residue" evidence="3">
    <location>
        <position position="152"/>
    </location>
</feature>
<dbReference type="Proteomes" id="UP000023152">
    <property type="component" value="Unassembled WGS sequence"/>
</dbReference>
<dbReference type="EMBL" id="ASPP01038728">
    <property type="protein sequence ID" value="ETO01278.1"/>
    <property type="molecule type" value="Genomic_DNA"/>
</dbReference>
<accession>X6LH13</accession>
<gene>
    <name evidence="3" type="ORF">RFI_36162</name>
</gene>
<sequence>MIEEPFLLQLILTVLPSLAKQYGTGSKISKVQVYEVFNDQWIDIHSQNIISKLAELRIQMNVNKIKSTLKQYCLNLGFDMFHQGIQVAVESESRHENNNDDESWSKLDPEMENDNKNAVDEKIEIKTNSDASISTIPDIWEKYFHGDSIAKY</sequence>
<feature type="region of interest" description="Disordered" evidence="1">
    <location>
        <begin position="91"/>
        <end position="113"/>
    </location>
</feature>
<protein>
    <submittedName>
        <fullName evidence="3">Uncharacterized protein</fullName>
    </submittedName>
</protein>
<organism evidence="3 4">
    <name type="scientific">Reticulomyxa filosa</name>
    <dbReference type="NCBI Taxonomy" id="46433"/>
    <lineage>
        <taxon>Eukaryota</taxon>
        <taxon>Sar</taxon>
        <taxon>Rhizaria</taxon>
        <taxon>Retaria</taxon>
        <taxon>Foraminifera</taxon>
        <taxon>Monothalamids</taxon>
        <taxon>Reticulomyxidae</taxon>
        <taxon>Reticulomyxa</taxon>
    </lineage>
</organism>
<keyword evidence="4" id="KW-1185">Reference proteome</keyword>
<reference evidence="3 4" key="1">
    <citation type="journal article" date="2013" name="Curr. Biol.">
        <title>The Genome of the Foraminiferan Reticulomyxa filosa.</title>
        <authorList>
            <person name="Glockner G."/>
            <person name="Hulsmann N."/>
            <person name="Schleicher M."/>
            <person name="Noegel A.A."/>
            <person name="Eichinger L."/>
            <person name="Gallinger C."/>
            <person name="Pawlowski J."/>
            <person name="Sierra R."/>
            <person name="Euteneuer U."/>
            <person name="Pillet L."/>
            <person name="Moustafa A."/>
            <person name="Platzer M."/>
            <person name="Groth M."/>
            <person name="Szafranski K."/>
            <person name="Schliwa M."/>
        </authorList>
    </citation>
    <scope>NUCLEOTIDE SEQUENCE [LARGE SCALE GENOMIC DNA]</scope>
</reference>
<keyword evidence="2" id="KW-0732">Signal</keyword>